<dbReference type="AlphaFoldDB" id="A0A538TKA4"/>
<dbReference type="Pfam" id="PF13561">
    <property type="entry name" value="adh_short_C2"/>
    <property type="match status" value="1"/>
</dbReference>
<dbReference type="SUPFAM" id="SSF51735">
    <property type="entry name" value="NAD(P)-binding Rossmann-fold domains"/>
    <property type="match status" value="1"/>
</dbReference>
<protein>
    <submittedName>
        <fullName evidence="2">SDR family oxidoreductase</fullName>
    </submittedName>
</protein>
<name>A0A538TKA4_UNCEI</name>
<dbReference type="PANTHER" id="PTHR42879:SF2">
    <property type="entry name" value="3-OXOACYL-[ACYL-CARRIER-PROTEIN] REDUCTASE FABG"/>
    <property type="match status" value="1"/>
</dbReference>
<dbReference type="FunFam" id="3.40.50.720:FF:000084">
    <property type="entry name" value="Short-chain dehydrogenase reductase"/>
    <property type="match status" value="1"/>
</dbReference>
<dbReference type="PRINTS" id="PR00081">
    <property type="entry name" value="GDHRDH"/>
</dbReference>
<sequence>MVRGVLVAAPHPAGAREAGRFGNADEIQADVAIHRSLARGGNAELGRVDLFPIRESFLPAEESNPARGLGLRVDVLDVGAAPDAAGEVGLLVHDEGAGRAGELHLSLRAGPDGRFGHRVGFLVLDFVELEVAEKLVEAAEHLFPALVVHRDSLGGPIDLASKRPIVAHLDDRSSFGPDAGGVAGRSALVIGGSRGLGRAVALALSRAGASVLAVGRSKTALAEVGAIARARGLPLRTVRADAGRPPRMRALLRQAAGRGAAAPDLLVVAAGDYWEGPMARLTAERWEALIQSNVTVPLIAMQEALPGMRRRRYGRILLFGVAGADAIRSAPRAHAYRAAKTALLSLARSVAHEEAPHGITVNVILPGIIRTGIAVKRAAALARKIPARRLGTPNEIARAALFLLAEESSYITGAALAVSGGYLI</sequence>
<comment type="similarity">
    <text evidence="1">Belongs to the short-chain dehydrogenases/reductases (SDR) family.</text>
</comment>
<dbReference type="InterPro" id="IPR050259">
    <property type="entry name" value="SDR"/>
</dbReference>
<dbReference type="CDD" id="cd05233">
    <property type="entry name" value="SDR_c"/>
    <property type="match status" value="1"/>
</dbReference>
<proteinExistence type="inferred from homology"/>
<dbReference type="Gene3D" id="3.40.50.720">
    <property type="entry name" value="NAD(P)-binding Rossmann-like Domain"/>
    <property type="match status" value="1"/>
</dbReference>
<accession>A0A538TKA4</accession>
<evidence type="ECO:0000313" key="2">
    <source>
        <dbReference type="EMBL" id="TMQ64054.1"/>
    </source>
</evidence>
<dbReference type="Proteomes" id="UP000317691">
    <property type="component" value="Unassembled WGS sequence"/>
</dbReference>
<gene>
    <name evidence="2" type="ORF">E6K79_08660</name>
</gene>
<dbReference type="EMBL" id="VBOZ01000028">
    <property type="protein sequence ID" value="TMQ64054.1"/>
    <property type="molecule type" value="Genomic_DNA"/>
</dbReference>
<evidence type="ECO:0000256" key="1">
    <source>
        <dbReference type="ARBA" id="ARBA00006484"/>
    </source>
</evidence>
<dbReference type="PANTHER" id="PTHR42879">
    <property type="entry name" value="3-OXOACYL-(ACYL-CARRIER-PROTEIN) REDUCTASE"/>
    <property type="match status" value="1"/>
</dbReference>
<comment type="caution">
    <text evidence="2">The sequence shown here is derived from an EMBL/GenBank/DDBJ whole genome shotgun (WGS) entry which is preliminary data.</text>
</comment>
<dbReference type="InterPro" id="IPR002347">
    <property type="entry name" value="SDR_fam"/>
</dbReference>
<dbReference type="InterPro" id="IPR036291">
    <property type="entry name" value="NAD(P)-bd_dom_sf"/>
</dbReference>
<organism evidence="2 3">
    <name type="scientific">Eiseniibacteriota bacterium</name>
    <dbReference type="NCBI Taxonomy" id="2212470"/>
    <lineage>
        <taxon>Bacteria</taxon>
        <taxon>Candidatus Eiseniibacteriota</taxon>
    </lineage>
</organism>
<evidence type="ECO:0000313" key="3">
    <source>
        <dbReference type="Proteomes" id="UP000317691"/>
    </source>
</evidence>
<reference evidence="2 3" key="1">
    <citation type="journal article" date="2019" name="Nat. Microbiol.">
        <title>Mediterranean grassland soil C-N compound turnover is dependent on rainfall and depth, and is mediated by genomically divergent microorganisms.</title>
        <authorList>
            <person name="Diamond S."/>
            <person name="Andeer P.F."/>
            <person name="Li Z."/>
            <person name="Crits-Christoph A."/>
            <person name="Burstein D."/>
            <person name="Anantharaman K."/>
            <person name="Lane K.R."/>
            <person name="Thomas B.C."/>
            <person name="Pan C."/>
            <person name="Northen T.R."/>
            <person name="Banfield J.F."/>
        </authorList>
    </citation>
    <scope>NUCLEOTIDE SEQUENCE [LARGE SCALE GENOMIC DNA]</scope>
    <source>
        <strain evidence="2">WS_9</strain>
    </source>
</reference>